<sequence>MSDWFNVAKLDEFAPGSVRSVNIDGTQVAVFNVGGEYFAIEDLCTHDGGVLTGGTFDGDVVVCPRHGARFCVKTGKALSPPAYEDVAVFPVRLEAGVVQVRDARWD</sequence>
<reference evidence="6 7" key="1">
    <citation type="submission" date="2018-01" db="EMBL/GenBank/DDBJ databases">
        <title>Whole genome analyses suggest that Burkholderia sensu lato contains two further novel genera in the rhizoxinica-symbiotica group Mycetohabitans gen. nov., and Trinickia gen. nov.: implications for the evolution of diazotrophy and nodulation in the Burkholderiaceae.</title>
        <authorList>
            <person name="Estrada-de los Santos P."/>
            <person name="Palmer M."/>
            <person name="Chavez-Ramirez B."/>
            <person name="Beukes C."/>
            <person name="Steenkamp E.T."/>
            <person name="Hirsch A.M."/>
            <person name="Manyaka P."/>
            <person name="Maluk M."/>
            <person name="Lafos M."/>
            <person name="Crook M."/>
            <person name="Gross E."/>
            <person name="Simon M.F."/>
            <person name="Bueno dos Reis Junior F."/>
            <person name="Poole P.S."/>
            <person name="Venter S.N."/>
            <person name="James E.K."/>
        </authorList>
    </citation>
    <scope>NUCLEOTIDE SEQUENCE [LARGE SCALE GENOMIC DNA]</scope>
    <source>
        <strain evidence="6 7">JPY 581</strain>
    </source>
</reference>
<proteinExistence type="predicted"/>
<dbReference type="PANTHER" id="PTHR21496">
    <property type="entry name" value="FERREDOXIN-RELATED"/>
    <property type="match status" value="1"/>
</dbReference>
<evidence type="ECO:0000313" key="6">
    <source>
        <dbReference type="EMBL" id="PMS33918.1"/>
    </source>
</evidence>
<dbReference type="AlphaFoldDB" id="A0A2N7WWN8"/>
<dbReference type="PROSITE" id="PS51296">
    <property type="entry name" value="RIESKE"/>
    <property type="match status" value="1"/>
</dbReference>
<evidence type="ECO:0000256" key="4">
    <source>
        <dbReference type="ARBA" id="ARBA00023014"/>
    </source>
</evidence>
<keyword evidence="4" id="KW-0411">Iron-sulfur</keyword>
<evidence type="ECO:0000313" key="7">
    <source>
        <dbReference type="Proteomes" id="UP000235777"/>
    </source>
</evidence>
<keyword evidence="3" id="KW-0408">Iron</keyword>
<evidence type="ECO:0000259" key="5">
    <source>
        <dbReference type="PROSITE" id="PS51296"/>
    </source>
</evidence>
<dbReference type="SUPFAM" id="SSF50022">
    <property type="entry name" value="ISP domain"/>
    <property type="match status" value="1"/>
</dbReference>
<dbReference type="STRING" id="863227.GCA_000373005_01695"/>
<accession>A0A2N7WWN8</accession>
<dbReference type="InterPro" id="IPR036922">
    <property type="entry name" value="Rieske_2Fe-2S_sf"/>
</dbReference>
<gene>
    <name evidence="6" type="ORF">C0Z20_23685</name>
</gene>
<keyword evidence="2" id="KW-0479">Metal-binding</keyword>
<evidence type="ECO:0000256" key="3">
    <source>
        <dbReference type="ARBA" id="ARBA00023004"/>
    </source>
</evidence>
<dbReference type="GO" id="GO:0051537">
    <property type="term" value="F:2 iron, 2 sulfur cluster binding"/>
    <property type="evidence" value="ECO:0007669"/>
    <property type="project" value="UniProtKB-KW"/>
</dbReference>
<dbReference type="GO" id="GO:0046872">
    <property type="term" value="F:metal ion binding"/>
    <property type="evidence" value="ECO:0007669"/>
    <property type="project" value="UniProtKB-KW"/>
</dbReference>
<keyword evidence="7" id="KW-1185">Reference proteome</keyword>
<evidence type="ECO:0000256" key="2">
    <source>
        <dbReference type="ARBA" id="ARBA00022723"/>
    </source>
</evidence>
<protein>
    <submittedName>
        <fullName evidence="6">Non-heme iron oxygenase ferredoxin subunit</fullName>
    </submittedName>
</protein>
<dbReference type="Gene3D" id="2.102.10.10">
    <property type="entry name" value="Rieske [2Fe-2S] iron-sulphur domain"/>
    <property type="match status" value="1"/>
</dbReference>
<dbReference type="Proteomes" id="UP000235777">
    <property type="component" value="Unassembled WGS sequence"/>
</dbReference>
<name>A0A2N7WWN8_9BURK</name>
<comment type="caution">
    <text evidence="6">The sequence shown here is derived from an EMBL/GenBank/DDBJ whole genome shotgun (WGS) entry which is preliminary data.</text>
</comment>
<dbReference type="Pfam" id="PF00355">
    <property type="entry name" value="Rieske"/>
    <property type="match status" value="1"/>
</dbReference>
<organism evidence="6 7">
    <name type="scientific">Trinickia symbiotica</name>
    <dbReference type="NCBI Taxonomy" id="863227"/>
    <lineage>
        <taxon>Bacteria</taxon>
        <taxon>Pseudomonadati</taxon>
        <taxon>Pseudomonadota</taxon>
        <taxon>Betaproteobacteria</taxon>
        <taxon>Burkholderiales</taxon>
        <taxon>Burkholderiaceae</taxon>
        <taxon>Trinickia</taxon>
    </lineage>
</organism>
<dbReference type="EMBL" id="PNYC01000017">
    <property type="protein sequence ID" value="PMS33918.1"/>
    <property type="molecule type" value="Genomic_DNA"/>
</dbReference>
<dbReference type="CDD" id="cd03528">
    <property type="entry name" value="Rieske_RO_ferredoxin"/>
    <property type="match status" value="1"/>
</dbReference>
<feature type="domain" description="Rieske" evidence="5">
    <location>
        <begin position="5"/>
        <end position="100"/>
    </location>
</feature>
<evidence type="ECO:0000256" key="1">
    <source>
        <dbReference type="ARBA" id="ARBA00022714"/>
    </source>
</evidence>
<keyword evidence="1" id="KW-0001">2Fe-2S</keyword>
<dbReference type="InterPro" id="IPR017941">
    <property type="entry name" value="Rieske_2Fe-2S"/>
</dbReference>
<dbReference type="RefSeq" id="WP_018440250.1">
    <property type="nucleotide sequence ID" value="NZ_KB890169.1"/>
</dbReference>
<dbReference type="PANTHER" id="PTHR21496:SF23">
    <property type="entry name" value="3-PHENYLPROPIONATE_CINNAMIC ACID DIOXYGENASE FERREDOXIN SUBUNIT"/>
    <property type="match status" value="1"/>
</dbReference>
<dbReference type="OrthoDB" id="9800167at2"/>